<organism evidence="2 3">
    <name type="scientific">Boletus edulis BED1</name>
    <dbReference type="NCBI Taxonomy" id="1328754"/>
    <lineage>
        <taxon>Eukaryota</taxon>
        <taxon>Fungi</taxon>
        <taxon>Dikarya</taxon>
        <taxon>Basidiomycota</taxon>
        <taxon>Agaricomycotina</taxon>
        <taxon>Agaricomycetes</taxon>
        <taxon>Agaricomycetidae</taxon>
        <taxon>Boletales</taxon>
        <taxon>Boletineae</taxon>
        <taxon>Boletaceae</taxon>
        <taxon>Boletoideae</taxon>
        <taxon>Boletus</taxon>
    </lineage>
</organism>
<comment type="caution">
    <text evidence="2">The sequence shown here is derived from an EMBL/GenBank/DDBJ whole genome shotgun (WGS) entry which is preliminary data.</text>
</comment>
<protein>
    <submittedName>
        <fullName evidence="2">Uncharacterized protein</fullName>
    </submittedName>
</protein>
<feature type="compositionally biased region" description="Polar residues" evidence="1">
    <location>
        <begin position="300"/>
        <end position="311"/>
    </location>
</feature>
<gene>
    <name evidence="2" type="ORF">L210DRAFT_3499699</name>
</gene>
<sequence length="311" mass="34887">MGNLRPGTYSLRLAAEPSPLVGVQGFTPGVYSIVLNGENKIWVVSQTDDGNYTLSIQGPEELPCSFKTKMAIWLQTPGHLQLSSSLTDQMIFLEDLVKDPQVPEIQKCCRSDVGGSEPYSKELGDWKFVLWTQTLELRAKNEAVTSVRSHHARAIGQNDDTRLAHLSAALHRKNYRTNTNDEMNVLYQIINLLGMTRFPEGATDVFLEAFTSVAFYTLIPRLVISIRELYDRDIRGSFHTVHSVRILNIDIQPNVHRDGFIFTGPTRSSVFIASLPHSTPEFNGTTRVKPTPEKYKHASQLFSKNTPGRLA</sequence>
<keyword evidence="3" id="KW-1185">Reference proteome</keyword>
<evidence type="ECO:0000313" key="3">
    <source>
        <dbReference type="Proteomes" id="UP001194468"/>
    </source>
</evidence>
<accession>A0AAD4C9R4</accession>
<dbReference type="Proteomes" id="UP001194468">
    <property type="component" value="Unassembled WGS sequence"/>
</dbReference>
<evidence type="ECO:0000256" key="1">
    <source>
        <dbReference type="SAM" id="MobiDB-lite"/>
    </source>
</evidence>
<proteinExistence type="predicted"/>
<name>A0AAD4C9R4_BOLED</name>
<feature type="region of interest" description="Disordered" evidence="1">
    <location>
        <begin position="282"/>
        <end position="311"/>
    </location>
</feature>
<dbReference type="EMBL" id="WHUW01000001">
    <property type="protein sequence ID" value="KAF8452862.1"/>
    <property type="molecule type" value="Genomic_DNA"/>
</dbReference>
<reference evidence="2" key="2">
    <citation type="journal article" date="2020" name="Nat. Commun.">
        <title>Large-scale genome sequencing of mycorrhizal fungi provides insights into the early evolution of symbiotic traits.</title>
        <authorList>
            <person name="Miyauchi S."/>
            <person name="Kiss E."/>
            <person name="Kuo A."/>
            <person name="Drula E."/>
            <person name="Kohler A."/>
            <person name="Sanchez-Garcia M."/>
            <person name="Morin E."/>
            <person name="Andreopoulos B."/>
            <person name="Barry K.W."/>
            <person name="Bonito G."/>
            <person name="Buee M."/>
            <person name="Carver A."/>
            <person name="Chen C."/>
            <person name="Cichocki N."/>
            <person name="Clum A."/>
            <person name="Culley D."/>
            <person name="Crous P.W."/>
            <person name="Fauchery L."/>
            <person name="Girlanda M."/>
            <person name="Hayes R.D."/>
            <person name="Keri Z."/>
            <person name="LaButti K."/>
            <person name="Lipzen A."/>
            <person name="Lombard V."/>
            <person name="Magnuson J."/>
            <person name="Maillard F."/>
            <person name="Murat C."/>
            <person name="Nolan M."/>
            <person name="Ohm R.A."/>
            <person name="Pangilinan J."/>
            <person name="Pereira M.F."/>
            <person name="Perotto S."/>
            <person name="Peter M."/>
            <person name="Pfister S."/>
            <person name="Riley R."/>
            <person name="Sitrit Y."/>
            <person name="Stielow J.B."/>
            <person name="Szollosi G."/>
            <person name="Zifcakova L."/>
            <person name="Stursova M."/>
            <person name="Spatafora J.W."/>
            <person name="Tedersoo L."/>
            <person name="Vaario L.M."/>
            <person name="Yamada A."/>
            <person name="Yan M."/>
            <person name="Wang P."/>
            <person name="Xu J."/>
            <person name="Bruns T."/>
            <person name="Baldrian P."/>
            <person name="Vilgalys R."/>
            <person name="Dunand C."/>
            <person name="Henrissat B."/>
            <person name="Grigoriev I.V."/>
            <person name="Hibbett D."/>
            <person name="Nagy L.G."/>
            <person name="Martin F.M."/>
        </authorList>
    </citation>
    <scope>NUCLEOTIDE SEQUENCE</scope>
    <source>
        <strain evidence="2">BED1</strain>
    </source>
</reference>
<reference evidence="2" key="1">
    <citation type="submission" date="2019-10" db="EMBL/GenBank/DDBJ databases">
        <authorList>
            <consortium name="DOE Joint Genome Institute"/>
            <person name="Kuo A."/>
            <person name="Miyauchi S."/>
            <person name="Kiss E."/>
            <person name="Drula E."/>
            <person name="Kohler A."/>
            <person name="Sanchez-Garcia M."/>
            <person name="Andreopoulos B."/>
            <person name="Barry K.W."/>
            <person name="Bonito G."/>
            <person name="Buee M."/>
            <person name="Carver A."/>
            <person name="Chen C."/>
            <person name="Cichocki N."/>
            <person name="Clum A."/>
            <person name="Culley D."/>
            <person name="Crous P.W."/>
            <person name="Fauchery L."/>
            <person name="Girlanda M."/>
            <person name="Hayes R."/>
            <person name="Keri Z."/>
            <person name="LaButti K."/>
            <person name="Lipzen A."/>
            <person name="Lombard V."/>
            <person name="Magnuson J."/>
            <person name="Maillard F."/>
            <person name="Morin E."/>
            <person name="Murat C."/>
            <person name="Nolan M."/>
            <person name="Ohm R."/>
            <person name="Pangilinan J."/>
            <person name="Pereira M."/>
            <person name="Perotto S."/>
            <person name="Peter M."/>
            <person name="Riley R."/>
            <person name="Sitrit Y."/>
            <person name="Stielow B."/>
            <person name="Szollosi G."/>
            <person name="Zifcakova L."/>
            <person name="Stursova M."/>
            <person name="Spatafora J.W."/>
            <person name="Tedersoo L."/>
            <person name="Vaario L.-M."/>
            <person name="Yamada A."/>
            <person name="Yan M."/>
            <person name="Wang P."/>
            <person name="Xu J."/>
            <person name="Bruns T."/>
            <person name="Baldrian P."/>
            <person name="Vilgalys R."/>
            <person name="Henrissat B."/>
            <person name="Grigoriev I.V."/>
            <person name="Hibbett D."/>
            <person name="Nagy L.G."/>
            <person name="Martin F.M."/>
        </authorList>
    </citation>
    <scope>NUCLEOTIDE SEQUENCE</scope>
    <source>
        <strain evidence="2">BED1</strain>
    </source>
</reference>
<evidence type="ECO:0000313" key="2">
    <source>
        <dbReference type="EMBL" id="KAF8452862.1"/>
    </source>
</evidence>
<dbReference type="AlphaFoldDB" id="A0AAD4C9R4"/>